<dbReference type="Pfam" id="PF00293">
    <property type="entry name" value="NUDIX"/>
    <property type="match status" value="1"/>
</dbReference>
<dbReference type="EMBL" id="NGAF01000001">
    <property type="protein sequence ID" value="OXR47101.1"/>
    <property type="molecule type" value="Genomic_DNA"/>
</dbReference>
<proteinExistence type="predicted"/>
<dbReference type="Gene3D" id="3.90.79.10">
    <property type="entry name" value="Nucleoside Triphosphate Pyrophosphohydrolase"/>
    <property type="match status" value="1"/>
</dbReference>
<name>A0A231HDU4_9NOCA</name>
<comment type="caution">
    <text evidence="5">The sequence shown here is derived from an EMBL/GenBank/DDBJ whole genome shotgun (WGS) entry which is preliminary data.</text>
</comment>
<evidence type="ECO:0000256" key="1">
    <source>
        <dbReference type="ARBA" id="ARBA00001946"/>
    </source>
</evidence>
<reference evidence="5 6" key="1">
    <citation type="submission" date="2017-07" db="EMBL/GenBank/DDBJ databases">
        <title>First draft Genome Sequence of Nocardia cerradoensis isolated from human infection.</title>
        <authorList>
            <person name="Carrasco G."/>
        </authorList>
    </citation>
    <scope>NUCLEOTIDE SEQUENCE [LARGE SCALE GENOMIC DNA]</scope>
    <source>
        <strain evidence="5 6">CNM20130759</strain>
    </source>
</reference>
<evidence type="ECO:0000313" key="5">
    <source>
        <dbReference type="EMBL" id="OXR47101.1"/>
    </source>
</evidence>
<keyword evidence="2 5" id="KW-0378">Hydrolase</keyword>
<sequence length="326" mass="36548">MASKPVSELHRAIEIFGRRGRKLSAARLEEIDAILVALLPDYRELDIEGKQRFALLVVAEIRSAIEQFNDSVDRRIADAVLAVSSEFHDKTVTARRQFVLENDCGFSEDQFKNRRRRIIRDIAQYLEAAMRDRDSHAHASIAESLDSEEPSQSADQKIEPIDNSSVTISVSGDYLGNINIHQTSLDAISLPVAVGIVVDGPPARADKVLLVRRRERYGALDWQFPAGIVKPGEIPAELIVHEVAAETGVHCSVVDLLGQRVHPITNVRIIYFLCRYISGIADNLDPNENRDVIWCEVASIGRYIPIENIYLPAYQRLQLMAARDVM</sequence>
<dbReference type="PANTHER" id="PTHR43046">
    <property type="entry name" value="GDP-MANNOSE MANNOSYL HYDROLASE"/>
    <property type="match status" value="1"/>
</dbReference>
<gene>
    <name evidence="5" type="primary">mutT4_1</name>
    <name evidence="5" type="ORF">B7C42_00223</name>
</gene>
<organism evidence="5 6">
    <name type="scientific">Nocardia cerradoensis</name>
    <dbReference type="NCBI Taxonomy" id="85688"/>
    <lineage>
        <taxon>Bacteria</taxon>
        <taxon>Bacillati</taxon>
        <taxon>Actinomycetota</taxon>
        <taxon>Actinomycetes</taxon>
        <taxon>Mycobacteriales</taxon>
        <taxon>Nocardiaceae</taxon>
        <taxon>Nocardia</taxon>
    </lineage>
</organism>
<evidence type="ECO:0000259" key="4">
    <source>
        <dbReference type="PROSITE" id="PS51462"/>
    </source>
</evidence>
<dbReference type="PANTHER" id="PTHR43046:SF14">
    <property type="entry name" value="MUTT_NUDIX FAMILY PROTEIN"/>
    <property type="match status" value="1"/>
</dbReference>
<evidence type="ECO:0000256" key="2">
    <source>
        <dbReference type="ARBA" id="ARBA00022801"/>
    </source>
</evidence>
<dbReference type="AlphaFoldDB" id="A0A231HDU4"/>
<dbReference type="RefSeq" id="WP_094024101.1">
    <property type="nucleotide sequence ID" value="NZ_NGAF01000001.1"/>
</dbReference>
<dbReference type="GO" id="GO:0016787">
    <property type="term" value="F:hydrolase activity"/>
    <property type="evidence" value="ECO:0007669"/>
    <property type="project" value="UniProtKB-KW"/>
</dbReference>
<evidence type="ECO:0000256" key="3">
    <source>
        <dbReference type="SAM" id="MobiDB-lite"/>
    </source>
</evidence>
<feature type="domain" description="Nudix hydrolase" evidence="4">
    <location>
        <begin position="189"/>
        <end position="319"/>
    </location>
</feature>
<keyword evidence="6" id="KW-1185">Reference proteome</keyword>
<dbReference type="InterPro" id="IPR000086">
    <property type="entry name" value="NUDIX_hydrolase_dom"/>
</dbReference>
<protein>
    <submittedName>
        <fullName evidence="5">Putative mutator protein MutT4</fullName>
        <ecNumber evidence="5">3.6.1.-</ecNumber>
    </submittedName>
</protein>
<evidence type="ECO:0000313" key="6">
    <source>
        <dbReference type="Proteomes" id="UP000215506"/>
    </source>
</evidence>
<dbReference type="SUPFAM" id="SSF55811">
    <property type="entry name" value="Nudix"/>
    <property type="match status" value="1"/>
</dbReference>
<dbReference type="CDD" id="cd02883">
    <property type="entry name" value="NUDIX_Hydrolase"/>
    <property type="match status" value="1"/>
</dbReference>
<feature type="region of interest" description="Disordered" evidence="3">
    <location>
        <begin position="137"/>
        <end position="160"/>
    </location>
</feature>
<dbReference type="Proteomes" id="UP000215506">
    <property type="component" value="Unassembled WGS sequence"/>
</dbReference>
<dbReference type="EC" id="3.6.1.-" evidence="5"/>
<dbReference type="PROSITE" id="PS51462">
    <property type="entry name" value="NUDIX"/>
    <property type="match status" value="1"/>
</dbReference>
<dbReference type="InterPro" id="IPR015797">
    <property type="entry name" value="NUDIX_hydrolase-like_dom_sf"/>
</dbReference>
<comment type="cofactor">
    <cofactor evidence="1">
        <name>Mg(2+)</name>
        <dbReference type="ChEBI" id="CHEBI:18420"/>
    </cofactor>
</comment>
<accession>A0A231HDU4</accession>